<feature type="transmembrane region" description="Helical" evidence="1">
    <location>
        <begin position="21"/>
        <end position="42"/>
    </location>
</feature>
<accession>A0A162XNY0</accession>
<proteinExistence type="predicted"/>
<reference evidence="2 3" key="1">
    <citation type="submission" date="2016-01" db="EMBL/GenBank/DDBJ databases">
        <title>The draft genome sequence of Aquimarina sp. RZW4-3-2.</title>
        <authorList>
            <person name="Wang Y."/>
        </authorList>
    </citation>
    <scope>NUCLEOTIDE SEQUENCE [LARGE SCALE GENOMIC DNA]</scope>
    <source>
        <strain evidence="2 3">RZW4-3-2</strain>
    </source>
</reference>
<evidence type="ECO:0000256" key="1">
    <source>
        <dbReference type="SAM" id="Phobius"/>
    </source>
</evidence>
<comment type="caution">
    <text evidence="2">The sequence shown here is derived from an EMBL/GenBank/DDBJ whole genome shotgun (WGS) entry which is preliminary data.</text>
</comment>
<keyword evidence="3" id="KW-1185">Reference proteome</keyword>
<gene>
    <name evidence="2" type="ORF">AWE51_14130</name>
</gene>
<evidence type="ECO:0000313" key="3">
    <source>
        <dbReference type="Proteomes" id="UP000076715"/>
    </source>
</evidence>
<protein>
    <submittedName>
        <fullName evidence="2">Uncharacterized protein</fullName>
    </submittedName>
</protein>
<organism evidence="2 3">
    <name type="scientific">Aquimarina aggregata</name>
    <dbReference type="NCBI Taxonomy" id="1642818"/>
    <lineage>
        <taxon>Bacteria</taxon>
        <taxon>Pseudomonadati</taxon>
        <taxon>Bacteroidota</taxon>
        <taxon>Flavobacteriia</taxon>
        <taxon>Flavobacteriales</taxon>
        <taxon>Flavobacteriaceae</taxon>
        <taxon>Aquimarina</taxon>
    </lineage>
</organism>
<dbReference type="AlphaFoldDB" id="A0A162XNY0"/>
<dbReference type="EMBL" id="LQRT01000046">
    <property type="protein sequence ID" value="KZS38723.1"/>
    <property type="molecule type" value="Genomic_DNA"/>
</dbReference>
<dbReference type="STRING" id="1642818.AWE51_14130"/>
<sequence>MIKFFRKIRQKALTNNKFSKYILYAIGEIVLVVIGILIALQLNSKKAKSDTFKKQQNYLALIKGEMKNNLLTLSNESEDLLSIIENNRKIIALMDSDSAATAINENDLSSLLLMPISRAISIDYENGAFKELISSGGLKDIHNDSIRTILRSWESKLITIKEQENALRQSLNKTIEYVEAHGNYRAVFDRIGLSEDLNINLSSKVTTNKHLLTSQKLENILLNYLACAIQLHEKNYPTFKNDIQSLIDMIDKELKK</sequence>
<keyword evidence="1" id="KW-0812">Transmembrane</keyword>
<dbReference type="RefSeq" id="WP_066318376.1">
    <property type="nucleotide sequence ID" value="NZ_LQRT01000046.1"/>
</dbReference>
<dbReference type="OrthoDB" id="821805at2"/>
<keyword evidence="1" id="KW-0472">Membrane</keyword>
<evidence type="ECO:0000313" key="2">
    <source>
        <dbReference type="EMBL" id="KZS38723.1"/>
    </source>
</evidence>
<name>A0A162XNY0_9FLAO</name>
<keyword evidence="1" id="KW-1133">Transmembrane helix</keyword>
<dbReference type="Proteomes" id="UP000076715">
    <property type="component" value="Unassembled WGS sequence"/>
</dbReference>